<proteinExistence type="predicted"/>
<dbReference type="AlphaFoldDB" id="A0A3S4FJW1"/>
<protein>
    <submittedName>
        <fullName evidence="1">Phage tail tape measure protein</fullName>
    </submittedName>
</protein>
<accession>A0A3S4FJW1</accession>
<dbReference type="EMBL" id="LR134149">
    <property type="protein sequence ID" value="VEA44761.1"/>
    <property type="molecule type" value="Genomic_DNA"/>
</dbReference>
<organism evidence="1 2">
    <name type="scientific">Salmonella enterica I</name>
    <dbReference type="NCBI Taxonomy" id="59201"/>
    <lineage>
        <taxon>Bacteria</taxon>
        <taxon>Pseudomonadati</taxon>
        <taxon>Pseudomonadota</taxon>
        <taxon>Gammaproteobacteria</taxon>
        <taxon>Enterobacterales</taxon>
        <taxon>Enterobacteriaceae</taxon>
        <taxon>Salmonella</taxon>
    </lineage>
</organism>
<sequence>MQKESDINKDSLSAQWLLVKTGAQNAFSSLGETLRQPLMDIMGMVKRVTGRCVAGLSRIPCWLAR</sequence>
<reference evidence="1 2" key="1">
    <citation type="submission" date="2018-12" db="EMBL/GenBank/DDBJ databases">
        <authorList>
            <consortium name="Pathogen Informatics"/>
        </authorList>
    </citation>
    <scope>NUCLEOTIDE SEQUENCE [LARGE SCALE GENOMIC DNA]</scope>
    <source>
        <strain evidence="1 2">NCTC8272</strain>
    </source>
</reference>
<evidence type="ECO:0000313" key="2">
    <source>
        <dbReference type="Proteomes" id="UP000277214"/>
    </source>
</evidence>
<dbReference type="InterPro" id="IPR010090">
    <property type="entry name" value="Phage_tape_meas"/>
</dbReference>
<gene>
    <name evidence="1" type="ORF">NCTC8272_05803</name>
</gene>
<evidence type="ECO:0000313" key="1">
    <source>
        <dbReference type="EMBL" id="VEA44761.1"/>
    </source>
</evidence>
<name>A0A3S4FJW1_SALET</name>
<dbReference type="Proteomes" id="UP000277214">
    <property type="component" value="Chromosome 1"/>
</dbReference>
<dbReference type="NCBIfam" id="TIGR01760">
    <property type="entry name" value="tape_meas_TP901"/>
    <property type="match status" value="1"/>
</dbReference>